<comment type="caution">
    <text evidence="5">The sequence shown here is derived from an EMBL/GenBank/DDBJ whole genome shotgun (WGS) entry which is preliminary data.</text>
</comment>
<comment type="similarity">
    <text evidence="1 3">Belongs to the type-B carboxylesterase/lipase family.</text>
</comment>
<dbReference type="SUPFAM" id="SSF53474">
    <property type="entry name" value="alpha/beta-Hydrolases"/>
    <property type="match status" value="1"/>
</dbReference>
<dbReference type="PROSITE" id="PS00122">
    <property type="entry name" value="CARBOXYLESTERASE_B_1"/>
    <property type="match status" value="1"/>
</dbReference>
<accession>A0A218Z734</accession>
<keyword evidence="6" id="KW-1185">Reference proteome</keyword>
<dbReference type="InterPro" id="IPR019819">
    <property type="entry name" value="Carboxylesterase_B_CS"/>
</dbReference>
<keyword evidence="2 3" id="KW-0378">Hydrolase</keyword>
<protein>
    <recommendedName>
        <fullName evidence="3">Carboxylic ester hydrolase</fullName>
        <ecNumber evidence="3">3.1.1.-</ecNumber>
    </recommendedName>
</protein>
<dbReference type="Proteomes" id="UP000242519">
    <property type="component" value="Unassembled WGS sequence"/>
</dbReference>
<dbReference type="PROSITE" id="PS00941">
    <property type="entry name" value="CARBOXYLESTERASE_B_2"/>
    <property type="match status" value="1"/>
</dbReference>
<feature type="domain" description="Carboxylesterase type B" evidence="4">
    <location>
        <begin position="50"/>
        <end position="442"/>
    </location>
</feature>
<evidence type="ECO:0000256" key="3">
    <source>
        <dbReference type="RuleBase" id="RU361235"/>
    </source>
</evidence>
<reference evidence="5 6" key="1">
    <citation type="submission" date="2017-04" db="EMBL/GenBank/DDBJ databases">
        <title>Draft genome sequence of Marssonina coronaria NL1: causal agent of apple blotch.</title>
        <authorList>
            <person name="Cheng Q."/>
        </authorList>
    </citation>
    <scope>NUCLEOTIDE SEQUENCE [LARGE SCALE GENOMIC DNA]</scope>
    <source>
        <strain evidence="5 6">NL1</strain>
    </source>
</reference>
<feature type="chain" id="PRO_5011820359" description="Carboxylic ester hydrolase" evidence="3">
    <location>
        <begin position="29"/>
        <end position="482"/>
    </location>
</feature>
<evidence type="ECO:0000259" key="4">
    <source>
        <dbReference type="Pfam" id="PF00135"/>
    </source>
</evidence>
<evidence type="ECO:0000313" key="5">
    <source>
        <dbReference type="EMBL" id="OWP03343.1"/>
    </source>
</evidence>
<evidence type="ECO:0000256" key="2">
    <source>
        <dbReference type="ARBA" id="ARBA00022801"/>
    </source>
</evidence>
<keyword evidence="3" id="KW-0732">Signal</keyword>
<dbReference type="PANTHER" id="PTHR11559">
    <property type="entry name" value="CARBOXYLESTERASE"/>
    <property type="match status" value="1"/>
</dbReference>
<gene>
    <name evidence="5" type="ORF">B2J93_7361</name>
</gene>
<evidence type="ECO:0000313" key="6">
    <source>
        <dbReference type="Proteomes" id="UP000242519"/>
    </source>
</evidence>
<sequence length="482" mass="51522">MVPVMVMAGSAMTLGSFSAASLVTLSQAALPIVDTGYTVHQATLNSTGSGYFNFSNIRYAQPPVSPLHLSPPLAAVGRNLTVNDGSRGVICPQVGPAWEVEAVLFLAAFLTGQNLTNYIHPTMTQTPASTNLSSLLALNSRTSEDCLFLDVIVPEKVFDTTKVNTTSGYHEAQCQAGKNCTVSAGAPVLVWIYGGGYTGGSKTGSGDPSSLIVKSLENDGEGVVYLAMNYRLGLFVGSDKFIRDWSSLPLGWLSGNENITANVGLLDQRLALDWVQQNIYLFGGDPSRVTVMGESAGGGSIMHHITSYEGLGTVPFQQAIPQSPAFQPFVPAQSEAIFSQVLGSASSITNMTVSTADDLRALSFEALYALNAILVGRSSYGSFYFGPAVDPKPHSYVPDFPLRLLANGSFHNISLMVGHNSNRGLVFTPPFIQDQRSSEKRLEPSLLLRTTTITDELYPPVYNGTYGYKNAIDRTSSPFPIS</sequence>
<dbReference type="InterPro" id="IPR019826">
    <property type="entry name" value="Carboxylesterase_B_AS"/>
</dbReference>
<dbReference type="InterPro" id="IPR002018">
    <property type="entry name" value="CarbesteraseB"/>
</dbReference>
<proteinExistence type="inferred from homology"/>
<dbReference type="InterPro" id="IPR029058">
    <property type="entry name" value="AB_hydrolase_fold"/>
</dbReference>
<evidence type="ECO:0000256" key="1">
    <source>
        <dbReference type="ARBA" id="ARBA00005964"/>
    </source>
</evidence>
<dbReference type="STRING" id="503106.A0A218Z734"/>
<organism evidence="5 6">
    <name type="scientific">Diplocarpon coronariae</name>
    <dbReference type="NCBI Taxonomy" id="2795749"/>
    <lineage>
        <taxon>Eukaryota</taxon>
        <taxon>Fungi</taxon>
        <taxon>Dikarya</taxon>
        <taxon>Ascomycota</taxon>
        <taxon>Pezizomycotina</taxon>
        <taxon>Leotiomycetes</taxon>
        <taxon>Helotiales</taxon>
        <taxon>Drepanopezizaceae</taxon>
        <taxon>Diplocarpon</taxon>
    </lineage>
</organism>
<feature type="signal peptide" evidence="3">
    <location>
        <begin position="1"/>
        <end position="28"/>
    </location>
</feature>
<name>A0A218Z734_9HELO</name>
<dbReference type="AlphaFoldDB" id="A0A218Z734"/>
<dbReference type="GO" id="GO:0016787">
    <property type="term" value="F:hydrolase activity"/>
    <property type="evidence" value="ECO:0007669"/>
    <property type="project" value="UniProtKB-KW"/>
</dbReference>
<dbReference type="InterPro" id="IPR050309">
    <property type="entry name" value="Type-B_Carboxylest/Lipase"/>
</dbReference>
<dbReference type="Gene3D" id="3.40.50.1820">
    <property type="entry name" value="alpha/beta hydrolase"/>
    <property type="match status" value="1"/>
</dbReference>
<dbReference type="EMBL" id="MZNU01000176">
    <property type="protein sequence ID" value="OWP03343.1"/>
    <property type="molecule type" value="Genomic_DNA"/>
</dbReference>
<dbReference type="EC" id="3.1.1.-" evidence="3"/>
<dbReference type="OrthoDB" id="408631at2759"/>
<dbReference type="InParanoid" id="A0A218Z734"/>
<dbReference type="Pfam" id="PF00135">
    <property type="entry name" value="COesterase"/>
    <property type="match status" value="1"/>
</dbReference>